<sequence length="202" mass="22309">MQPSLNPTTSFQTTTTTPTPLSSSSMIMGNVGSTTSFGSSKNSSSPLATTIFETSYDFSKSVGLQIKNLVLTLDKNNYRGNVSEIEKILKQYGFEAYRHFLTTLLSSINFYNITQKDKSKLQLLSQEFAKLTTQTNFTSIILRAFSEGVENGLKVEFISQFSRTLNLPLSQQVLLGIALAESHSPLIQKEGMCVKVFFIVCG</sequence>
<dbReference type="PANTHER" id="PTHR13162:SF8">
    <property type="entry name" value="CCR4-NOT TRANSCRIPTION COMPLEX SUBUNIT 1"/>
    <property type="match status" value="1"/>
</dbReference>
<proteinExistence type="predicted"/>
<dbReference type="PANTHER" id="PTHR13162">
    <property type="entry name" value="CCR4-NOT TRANSCRIPTION COMPLEX"/>
    <property type="match status" value="1"/>
</dbReference>
<dbReference type="InterPro" id="IPR040398">
    <property type="entry name" value="Not1"/>
</dbReference>
<organism evidence="2 3">
    <name type="scientific">Naegleria lovaniensis</name>
    <name type="common">Amoeba</name>
    <dbReference type="NCBI Taxonomy" id="51637"/>
    <lineage>
        <taxon>Eukaryota</taxon>
        <taxon>Discoba</taxon>
        <taxon>Heterolobosea</taxon>
        <taxon>Tetramitia</taxon>
        <taxon>Eutetramitia</taxon>
        <taxon>Vahlkampfiidae</taxon>
        <taxon>Naegleria</taxon>
    </lineage>
</organism>
<dbReference type="GeneID" id="68094611"/>
<feature type="region of interest" description="Disordered" evidence="1">
    <location>
        <begin position="1"/>
        <end position="26"/>
    </location>
</feature>
<gene>
    <name evidence="2" type="ORF">C9374_002155</name>
</gene>
<feature type="compositionally biased region" description="Low complexity" evidence="1">
    <location>
        <begin position="7"/>
        <end position="25"/>
    </location>
</feature>
<dbReference type="EMBL" id="PYSW02000014">
    <property type="protein sequence ID" value="KAG2387120.1"/>
    <property type="molecule type" value="Genomic_DNA"/>
</dbReference>
<dbReference type="GO" id="GO:0030015">
    <property type="term" value="C:CCR4-NOT core complex"/>
    <property type="evidence" value="ECO:0007669"/>
    <property type="project" value="InterPro"/>
</dbReference>
<dbReference type="AlphaFoldDB" id="A0AA88GUG5"/>
<dbReference type="GO" id="GO:0000288">
    <property type="term" value="P:nuclear-transcribed mRNA catabolic process, deadenylation-dependent decay"/>
    <property type="evidence" value="ECO:0007669"/>
    <property type="project" value="TreeGrafter"/>
</dbReference>
<name>A0AA88GUG5_NAELO</name>
<evidence type="ECO:0000313" key="3">
    <source>
        <dbReference type="Proteomes" id="UP000816034"/>
    </source>
</evidence>
<dbReference type="RefSeq" id="XP_044551112.1">
    <property type="nucleotide sequence ID" value="XM_044691542.1"/>
</dbReference>
<reference evidence="2 3" key="1">
    <citation type="journal article" date="2018" name="BMC Genomics">
        <title>The genome of Naegleria lovaniensis, the basis for a comparative approach to unravel pathogenicity factors of the human pathogenic amoeba N. fowleri.</title>
        <authorList>
            <person name="Liechti N."/>
            <person name="Schurch N."/>
            <person name="Bruggmann R."/>
            <person name="Wittwer M."/>
        </authorList>
    </citation>
    <scope>NUCLEOTIDE SEQUENCE [LARGE SCALE GENOMIC DNA]</scope>
    <source>
        <strain evidence="2 3">ATCC 30569</strain>
    </source>
</reference>
<comment type="caution">
    <text evidence="2">The sequence shown here is derived from an EMBL/GenBank/DDBJ whole genome shotgun (WGS) entry which is preliminary data.</text>
</comment>
<keyword evidence="3" id="KW-1185">Reference proteome</keyword>
<protein>
    <submittedName>
        <fullName evidence="2">Uncharacterized protein</fullName>
    </submittedName>
</protein>
<dbReference type="GO" id="GO:0000932">
    <property type="term" value="C:P-body"/>
    <property type="evidence" value="ECO:0007669"/>
    <property type="project" value="TreeGrafter"/>
</dbReference>
<evidence type="ECO:0000256" key="1">
    <source>
        <dbReference type="SAM" id="MobiDB-lite"/>
    </source>
</evidence>
<dbReference type="GO" id="GO:0060090">
    <property type="term" value="F:molecular adaptor activity"/>
    <property type="evidence" value="ECO:0007669"/>
    <property type="project" value="TreeGrafter"/>
</dbReference>
<dbReference type="Proteomes" id="UP000816034">
    <property type="component" value="Unassembled WGS sequence"/>
</dbReference>
<evidence type="ECO:0000313" key="2">
    <source>
        <dbReference type="EMBL" id="KAG2387120.1"/>
    </source>
</evidence>
<dbReference type="GO" id="GO:0017148">
    <property type="term" value="P:negative regulation of translation"/>
    <property type="evidence" value="ECO:0007669"/>
    <property type="project" value="InterPro"/>
</dbReference>
<accession>A0AA88GUG5</accession>